<sequence length="129" mass="13886">MKAATGIIHVGPGHSAKGKRLQWQPRAPFTASTSALGPLLRVSFTLYQQPGKPIIQWERPTQIGTVQVDSTIPDVHSSSLAAEQQETPPVENPETQGLRHSRTPKANVAKHLFAIGKVVHAQASKTIAT</sequence>
<name>A0ABC9HF94_FASHE</name>
<dbReference type="Proteomes" id="UP001189180">
    <property type="component" value="Unassembled WGS sequence"/>
</dbReference>
<gene>
    <name evidence="2" type="ORF">FHB240107_LOCUS4545</name>
</gene>
<organism evidence="2 3">
    <name type="scientific">Fasciola hepatica</name>
    <name type="common">Liver fluke</name>
    <dbReference type="NCBI Taxonomy" id="6192"/>
    <lineage>
        <taxon>Eukaryota</taxon>
        <taxon>Metazoa</taxon>
        <taxon>Spiralia</taxon>
        <taxon>Lophotrochozoa</taxon>
        <taxon>Platyhelminthes</taxon>
        <taxon>Trematoda</taxon>
        <taxon>Digenea</taxon>
        <taxon>Plagiorchiida</taxon>
        <taxon>Echinostomata</taxon>
        <taxon>Echinostomatoidea</taxon>
        <taxon>Fasciolidae</taxon>
        <taxon>Fasciola</taxon>
    </lineage>
</organism>
<proteinExistence type="predicted"/>
<feature type="compositionally biased region" description="Polar residues" evidence="1">
    <location>
        <begin position="75"/>
        <end position="87"/>
    </location>
</feature>
<reference evidence="2 3" key="1">
    <citation type="submission" date="2024-08" db="EMBL/GenBank/DDBJ databases">
        <authorList>
            <person name="Paterson S."/>
        </authorList>
    </citation>
    <scope>NUCLEOTIDE SEQUENCE [LARGE SCALE GENOMIC DNA]</scope>
</reference>
<evidence type="ECO:0000313" key="3">
    <source>
        <dbReference type="Proteomes" id="UP001189180"/>
    </source>
</evidence>
<protein>
    <submittedName>
        <fullName evidence="2">Uncharacterized protein</fullName>
    </submittedName>
</protein>
<dbReference type="AlphaFoldDB" id="A0ABC9HF94"/>
<evidence type="ECO:0000256" key="1">
    <source>
        <dbReference type="SAM" id="MobiDB-lite"/>
    </source>
</evidence>
<dbReference type="EMBL" id="CANUEZ050000195">
    <property type="protein sequence ID" value="CAM0512153.1"/>
    <property type="molecule type" value="Genomic_DNA"/>
</dbReference>
<feature type="region of interest" description="Disordered" evidence="1">
    <location>
        <begin position="75"/>
        <end position="104"/>
    </location>
</feature>
<comment type="caution">
    <text evidence="2">The sequence shown here is derived from an EMBL/GenBank/DDBJ whole genome shotgun (WGS) entry which is preliminary data.</text>
</comment>
<evidence type="ECO:0000313" key="2">
    <source>
        <dbReference type="EMBL" id="CAM0512153.1"/>
    </source>
</evidence>
<accession>A0ABC9HF94</accession>
<keyword evidence="3" id="KW-1185">Reference proteome</keyword>